<keyword evidence="3" id="KW-1185">Reference proteome</keyword>
<evidence type="ECO:0000313" key="3">
    <source>
        <dbReference type="Proteomes" id="UP000346198"/>
    </source>
</evidence>
<keyword evidence="1" id="KW-0472">Membrane</keyword>
<sequence length="169" mass="18864">MHNLHTNPITFDRENIMKPEILTGIAAIISAGTALVAVFIGPLVTAKINRQDSLSAMREKWIADLRETLSEIISTAETASSIIVQSRAIEPNFKEAYNKLVLLEGKAKMMLNPREVDHNSLEMILDSIVQLAGDESIKIKEKMPQMRELTESVIPVAQAVLKEAWERTK</sequence>
<keyword evidence="1" id="KW-0812">Transmembrane</keyword>
<gene>
    <name evidence="2" type="ORF">SCARR_05573</name>
</gene>
<name>A0A6C2UX86_9BACT</name>
<proteinExistence type="predicted"/>
<keyword evidence="1" id="KW-1133">Transmembrane helix</keyword>
<evidence type="ECO:0000313" key="2">
    <source>
        <dbReference type="EMBL" id="VGO23466.1"/>
    </source>
</evidence>
<organism evidence="2 3">
    <name type="scientific">Pontiella sulfatireligans</name>
    <dbReference type="NCBI Taxonomy" id="2750658"/>
    <lineage>
        <taxon>Bacteria</taxon>
        <taxon>Pseudomonadati</taxon>
        <taxon>Kiritimatiellota</taxon>
        <taxon>Kiritimatiellia</taxon>
        <taxon>Kiritimatiellales</taxon>
        <taxon>Pontiellaceae</taxon>
        <taxon>Pontiella</taxon>
    </lineage>
</organism>
<feature type="transmembrane region" description="Helical" evidence="1">
    <location>
        <begin position="21"/>
        <end position="44"/>
    </location>
</feature>
<protein>
    <submittedName>
        <fullName evidence="2">Uncharacterized protein</fullName>
    </submittedName>
</protein>
<dbReference type="EMBL" id="CAAHFH010000004">
    <property type="protein sequence ID" value="VGO23466.1"/>
    <property type="molecule type" value="Genomic_DNA"/>
</dbReference>
<dbReference type="AlphaFoldDB" id="A0A6C2UX86"/>
<evidence type="ECO:0000256" key="1">
    <source>
        <dbReference type="SAM" id="Phobius"/>
    </source>
</evidence>
<accession>A0A6C2UX86</accession>
<reference evidence="2 3" key="1">
    <citation type="submission" date="2019-04" db="EMBL/GenBank/DDBJ databases">
        <authorList>
            <person name="Van Vliet M D."/>
        </authorList>
    </citation>
    <scope>NUCLEOTIDE SEQUENCE [LARGE SCALE GENOMIC DNA]</scope>
    <source>
        <strain evidence="2 3">F21</strain>
    </source>
</reference>
<dbReference type="Proteomes" id="UP000346198">
    <property type="component" value="Unassembled WGS sequence"/>
</dbReference>